<dbReference type="EMBL" id="CP165728">
    <property type="protein sequence ID" value="XDV69445.1"/>
    <property type="molecule type" value="Genomic_DNA"/>
</dbReference>
<geneLocation type="plasmid" evidence="2">
    <name>unnamed1</name>
</geneLocation>
<reference evidence="2" key="1">
    <citation type="submission" date="2024-08" db="EMBL/GenBank/DDBJ databases">
        <authorList>
            <person name="Yu S.T."/>
        </authorList>
    </citation>
    <scope>NUCLEOTIDE SEQUENCE</scope>
    <source>
        <strain evidence="2">R33</strain>
        <plasmid evidence="2">unnamed1</plasmid>
    </source>
</reference>
<proteinExistence type="predicted"/>
<keyword evidence="1" id="KW-1133">Transmembrane helix</keyword>
<evidence type="ECO:0000256" key="1">
    <source>
        <dbReference type="SAM" id="Phobius"/>
    </source>
</evidence>
<feature type="transmembrane region" description="Helical" evidence="1">
    <location>
        <begin position="48"/>
        <end position="69"/>
    </location>
</feature>
<dbReference type="AlphaFoldDB" id="A0AB39YIN9"/>
<keyword evidence="2" id="KW-0614">Plasmid</keyword>
<name>A0AB39YIN9_9ACTN</name>
<organism evidence="2">
    <name type="scientific">Streptomyces sp. R33</name>
    <dbReference type="NCBI Taxonomy" id="3238629"/>
    <lineage>
        <taxon>Bacteria</taxon>
        <taxon>Bacillati</taxon>
        <taxon>Actinomycetota</taxon>
        <taxon>Actinomycetes</taxon>
        <taxon>Kitasatosporales</taxon>
        <taxon>Streptomycetaceae</taxon>
        <taxon>Streptomyces</taxon>
    </lineage>
</organism>
<feature type="transmembrane region" description="Helical" evidence="1">
    <location>
        <begin position="25"/>
        <end position="42"/>
    </location>
</feature>
<sequence>MPQNNPALPCEIQQPIPRRLHAPDAVVIIVIVLTAAALNIRGLPVTDVLQLLAGASLLAIVLVGLSTSAPARALRLALRAAAAGATV</sequence>
<keyword evidence="1" id="KW-0812">Transmembrane</keyword>
<keyword evidence="1" id="KW-0472">Membrane</keyword>
<evidence type="ECO:0000313" key="2">
    <source>
        <dbReference type="EMBL" id="XDV69445.1"/>
    </source>
</evidence>
<dbReference type="RefSeq" id="WP_369780618.1">
    <property type="nucleotide sequence ID" value="NZ_CP165728.1"/>
</dbReference>
<protein>
    <submittedName>
        <fullName evidence="2">Uncharacterized protein</fullName>
    </submittedName>
</protein>
<accession>A0AB39YIN9</accession>
<gene>
    <name evidence="2" type="ORF">AB5J51_41750</name>
</gene>